<dbReference type="GO" id="GO:0016779">
    <property type="term" value="F:nucleotidyltransferase activity"/>
    <property type="evidence" value="ECO:0007669"/>
    <property type="project" value="UniProtKB-KW"/>
</dbReference>
<dbReference type="Gene3D" id="3.90.550.10">
    <property type="entry name" value="Spore Coat Polysaccharide Biosynthesis Protein SpsA, Chain A"/>
    <property type="match status" value="1"/>
</dbReference>
<organism evidence="2 3">
    <name type="scientific">Tepidiforma thermophila (strain KCTC 52669 / CGMCC 1.13589 / G233)</name>
    <dbReference type="NCBI Taxonomy" id="2761530"/>
    <lineage>
        <taxon>Bacteria</taxon>
        <taxon>Bacillati</taxon>
        <taxon>Chloroflexota</taxon>
        <taxon>Tepidiformia</taxon>
        <taxon>Tepidiformales</taxon>
        <taxon>Tepidiformaceae</taxon>
        <taxon>Tepidiforma</taxon>
    </lineage>
</organism>
<name>A0A2A9HK18_TEPT2</name>
<dbReference type="RefSeq" id="WP_098504540.1">
    <property type="nucleotide sequence ID" value="NZ_PDJQ01000001.1"/>
</dbReference>
<gene>
    <name evidence="2" type="ORF">A9A59_2476</name>
</gene>
<evidence type="ECO:0000259" key="1">
    <source>
        <dbReference type="Pfam" id="PF12804"/>
    </source>
</evidence>
<protein>
    <submittedName>
        <fullName evidence="2">Molybdenum cofactor cytidylyltransferase/probable phosphoglycerate mutase</fullName>
    </submittedName>
</protein>
<comment type="caution">
    <text evidence="2">The sequence shown here is derived from an EMBL/GenBank/DDBJ whole genome shotgun (WGS) entry which is preliminary data.</text>
</comment>
<evidence type="ECO:0000313" key="3">
    <source>
        <dbReference type="Proteomes" id="UP000223071"/>
    </source>
</evidence>
<dbReference type="AlphaFoldDB" id="A0A2A9HK18"/>
<keyword evidence="3" id="KW-1185">Reference proteome</keyword>
<reference evidence="2 3" key="1">
    <citation type="submission" date="2017-09" db="EMBL/GenBank/DDBJ databases">
        <title>Sequencing the genomes of two abundant thermophiles in Great Basin hot springs: Thermocrinis jamiesonii and novel Chloroflexi Thermoflexus hugenholtzii.</title>
        <authorList>
            <person name="Hedlund B."/>
        </authorList>
    </citation>
    <scope>NUCLEOTIDE SEQUENCE [LARGE SCALE GENOMIC DNA]</scope>
    <source>
        <strain evidence="2 3">G233</strain>
    </source>
</reference>
<dbReference type="PANTHER" id="PTHR43777:SF1">
    <property type="entry name" value="MOLYBDENUM COFACTOR CYTIDYLYLTRANSFERASE"/>
    <property type="match status" value="1"/>
</dbReference>
<accession>A0A2A9HK18</accession>
<dbReference type="SUPFAM" id="SSF53448">
    <property type="entry name" value="Nucleotide-diphospho-sugar transferases"/>
    <property type="match status" value="1"/>
</dbReference>
<dbReference type="EMBL" id="PDJQ01000001">
    <property type="protein sequence ID" value="PFG75209.1"/>
    <property type="molecule type" value="Genomic_DNA"/>
</dbReference>
<proteinExistence type="predicted"/>
<dbReference type="PANTHER" id="PTHR43777">
    <property type="entry name" value="MOLYBDENUM COFACTOR CYTIDYLYLTRANSFERASE"/>
    <property type="match status" value="1"/>
</dbReference>
<feature type="domain" description="MobA-like NTP transferase" evidence="1">
    <location>
        <begin position="4"/>
        <end position="163"/>
    </location>
</feature>
<dbReference type="InterPro" id="IPR029044">
    <property type="entry name" value="Nucleotide-diphossugar_trans"/>
</dbReference>
<dbReference type="CDD" id="cd04182">
    <property type="entry name" value="GT_2_like_f"/>
    <property type="match status" value="1"/>
</dbReference>
<dbReference type="Pfam" id="PF12804">
    <property type="entry name" value="NTP_transf_3"/>
    <property type="match status" value="1"/>
</dbReference>
<dbReference type="Proteomes" id="UP000223071">
    <property type="component" value="Unassembled WGS sequence"/>
</dbReference>
<keyword evidence="2" id="KW-0808">Transferase</keyword>
<evidence type="ECO:0000313" key="2">
    <source>
        <dbReference type="EMBL" id="PFG75209.1"/>
    </source>
</evidence>
<sequence length="197" mass="22091">MNSAIILAAGISQRMGTLKPLLDWGGQPLVRYEVEQFWQAGADEVIVVLGYRADDVSRQLRGIPCRIMFNPRFQLGRAGSLRIGAKAANRDADRILVQDVDQPRPASFLRTLYEAHTPEADYTIPVHNGRHGHPVVVAGRLREELMRADDATEGLRGILRAHHDRHTEVDAGDLLDLTFNTPEEYQAARDRFFAAVR</sequence>
<dbReference type="InterPro" id="IPR025877">
    <property type="entry name" value="MobA-like_NTP_Trfase"/>
</dbReference>
<keyword evidence="2" id="KW-0548">Nucleotidyltransferase</keyword>